<protein>
    <recommendedName>
        <fullName evidence="3">DUF4367 domain-containing protein</fullName>
    </recommendedName>
</protein>
<dbReference type="PANTHER" id="PTHR37507">
    <property type="entry name" value="SPORULATION PROTEIN YDCC"/>
    <property type="match status" value="1"/>
</dbReference>
<gene>
    <name evidence="1" type="ORF">V6668_02510</name>
</gene>
<dbReference type="EMBL" id="CP145892">
    <property type="protein sequence ID" value="WWP21084.1"/>
    <property type="molecule type" value="Genomic_DNA"/>
</dbReference>
<dbReference type="GeneID" id="93474301"/>
<dbReference type="Proteomes" id="UP001364764">
    <property type="component" value="Chromosome"/>
</dbReference>
<dbReference type="AlphaFoldDB" id="A0ABD8AU17"/>
<dbReference type="InterPro" id="IPR029046">
    <property type="entry name" value="LolA/LolB/LppX"/>
</dbReference>
<sequence>MMKKGWMMLGTAVLAGALLGGCAEKDMLAMSGDEMIEKVVSAETEPASYYAEGVMKIWADDKLTNTMQIKEWVDGETGRKRTETSENGNVSYAVNDGKKIIIYEKETGAAYSMDASSVSQQPNQTQKQILLDQLERLRTTHDVNMMGQEKLHGQDVIHIELTPKEEGAFSISSEYWVDPKTWMIVKVNSAYGDGKSEMVYDPIQYEPEFTKDTFVIDIPKEVDVKDLNDMMQNSEVTLDEAEKALEQPFLQDMSGEFELSRIEMSTSRGELSRDEVTLYYVSNDKVEVSLTVFKMPEENVDDTLMPDEAKIKVRNTEGSYMKSIRNISWSENGLRYSIMGENEGWTKAKLQAWAEELTLPNPSR</sequence>
<dbReference type="RefSeq" id="WP_338707643.1">
    <property type="nucleotide sequence ID" value="NZ_CP145892.1"/>
</dbReference>
<proteinExistence type="predicted"/>
<dbReference type="Gene3D" id="2.50.20.10">
    <property type="entry name" value="Lipoprotein localisation LolA/LolB/LppX"/>
    <property type="match status" value="1"/>
</dbReference>
<organism evidence="1 2">
    <name type="scientific">Paenibacillus amylolyticus</name>
    <dbReference type="NCBI Taxonomy" id="1451"/>
    <lineage>
        <taxon>Bacteria</taxon>
        <taxon>Bacillati</taxon>
        <taxon>Bacillota</taxon>
        <taxon>Bacilli</taxon>
        <taxon>Bacillales</taxon>
        <taxon>Paenibacillaceae</taxon>
        <taxon>Paenibacillus</taxon>
    </lineage>
</organism>
<evidence type="ECO:0008006" key="3">
    <source>
        <dbReference type="Google" id="ProtNLM"/>
    </source>
</evidence>
<dbReference type="PANTHER" id="PTHR37507:SF2">
    <property type="entry name" value="SPORULATION PROTEIN YDCC"/>
    <property type="match status" value="1"/>
</dbReference>
<evidence type="ECO:0000313" key="2">
    <source>
        <dbReference type="Proteomes" id="UP001364764"/>
    </source>
</evidence>
<name>A0ABD8AU17_PAEAM</name>
<dbReference type="SUPFAM" id="SSF89392">
    <property type="entry name" value="Prokaryotic lipoproteins and lipoprotein localization factors"/>
    <property type="match status" value="1"/>
</dbReference>
<dbReference type="PROSITE" id="PS51257">
    <property type="entry name" value="PROKAR_LIPOPROTEIN"/>
    <property type="match status" value="1"/>
</dbReference>
<evidence type="ECO:0000313" key="1">
    <source>
        <dbReference type="EMBL" id="WWP21084.1"/>
    </source>
</evidence>
<reference evidence="1 2" key="1">
    <citation type="submission" date="2024-02" db="EMBL/GenBank/DDBJ databases">
        <title>Complete sequences of two Paenibacillus sp. strains and one Lysinibacillus strain isolated from the environment on STAA medium highlight biotechnological potential.</title>
        <authorList>
            <person name="Attere S.A."/>
            <person name="Piche L.C."/>
            <person name="Intertaglia L."/>
            <person name="Lami R."/>
            <person name="Charette S.J."/>
            <person name="Vincent A.T."/>
        </authorList>
    </citation>
    <scope>NUCLEOTIDE SEQUENCE [LARGE SCALE GENOMIC DNA]</scope>
    <source>
        <strain evidence="1 2">Y5S-7</strain>
    </source>
</reference>
<accession>A0ABD8AU17</accession>
<dbReference type="InterPro" id="IPR052944">
    <property type="entry name" value="Sporulation_related"/>
</dbReference>